<name>A0ABM4CUH4_HYDVU</name>
<reference evidence="2" key="1">
    <citation type="submission" date="2025-08" db="UniProtKB">
        <authorList>
            <consortium name="RefSeq"/>
        </authorList>
    </citation>
    <scope>IDENTIFICATION</scope>
</reference>
<dbReference type="Proteomes" id="UP001652625">
    <property type="component" value="Chromosome 11"/>
</dbReference>
<sequence length="557" mass="64724">MAKAIRNLPGIEQFIINENDTTNIDKRWEIWREDFELYLMATGVTQEAQKKALLLHLAGKDIKEIYKTLKGKGTDHYNAMFEKLDQYFKPKKNITYERYIFKNIKQNEEESTVSFVTRLRKQADYCAFSDIAEAVKDQFISECHSVKLKQKLLKDREINIDKCVEIGRNMEISKQQAKEMSNKKSNQCTEEIDVVDHLKKLTISRRQKQATDLKSGSYQSESIGKRENDLFRCGEKYFVGHQKECKANGKTCYKCQKKNHLAICCRSFSKTLHRTIQQVKEINNKNKSESSSENELEEALALTFSSKQRGQSYKTKSINVLVEKVIIKMIIDLGSSVNLIDKNTFERIKNHNPNLLLKKSSTVIFPYASTPLKLIGCFKAEIKTKNKITTNKIYVVNKNNAGNIMGIETAKELNILKIDENGNFVLNKNNGVNSVAKSNETKQHFNVYYEDIFKGHGKLKNFQCKLHVDENIQPIAPNLRRYPYHLRKDIRAELRRLEEADIIEKVEGPQEWISNFVIVPKANKTVRLCLDARTINKAIKRERYFIYYGTQYLHWIP</sequence>
<dbReference type="InterPro" id="IPR050951">
    <property type="entry name" value="Retrovirus_Pol_polyprotein"/>
</dbReference>
<dbReference type="CDD" id="cd00303">
    <property type="entry name" value="retropepsin_like"/>
    <property type="match status" value="1"/>
</dbReference>
<dbReference type="SUPFAM" id="SSF56672">
    <property type="entry name" value="DNA/RNA polymerases"/>
    <property type="match status" value="1"/>
</dbReference>
<accession>A0ABM4CUH4</accession>
<dbReference type="RefSeq" id="XP_065665580.1">
    <property type="nucleotide sequence ID" value="XM_065809508.1"/>
</dbReference>
<evidence type="ECO:0000313" key="1">
    <source>
        <dbReference type="Proteomes" id="UP001652625"/>
    </source>
</evidence>
<dbReference type="PANTHER" id="PTHR37984">
    <property type="entry name" value="PROTEIN CBG26694"/>
    <property type="match status" value="1"/>
</dbReference>
<dbReference type="Gene3D" id="2.40.70.10">
    <property type="entry name" value="Acid Proteases"/>
    <property type="match status" value="1"/>
</dbReference>
<dbReference type="PANTHER" id="PTHR37984:SF11">
    <property type="entry name" value="INTEGRASE CATALYTIC DOMAIN-CONTAINING PROTEIN"/>
    <property type="match status" value="1"/>
</dbReference>
<dbReference type="Gene3D" id="3.10.10.10">
    <property type="entry name" value="HIV Type 1 Reverse Transcriptase, subunit A, domain 1"/>
    <property type="match status" value="1"/>
</dbReference>
<organism evidence="1 2">
    <name type="scientific">Hydra vulgaris</name>
    <name type="common">Hydra</name>
    <name type="synonym">Hydra attenuata</name>
    <dbReference type="NCBI Taxonomy" id="6087"/>
    <lineage>
        <taxon>Eukaryota</taxon>
        <taxon>Metazoa</taxon>
        <taxon>Cnidaria</taxon>
        <taxon>Hydrozoa</taxon>
        <taxon>Hydroidolina</taxon>
        <taxon>Anthoathecata</taxon>
        <taxon>Aplanulata</taxon>
        <taxon>Hydridae</taxon>
        <taxon>Hydra</taxon>
    </lineage>
</organism>
<dbReference type="GeneID" id="136087004"/>
<protein>
    <submittedName>
        <fullName evidence="2">Uncharacterized protein LOC136087004</fullName>
    </submittedName>
</protein>
<gene>
    <name evidence="2" type="primary">LOC136087004</name>
</gene>
<evidence type="ECO:0000313" key="2">
    <source>
        <dbReference type="RefSeq" id="XP_065665580.1"/>
    </source>
</evidence>
<dbReference type="InterPro" id="IPR043502">
    <property type="entry name" value="DNA/RNA_pol_sf"/>
</dbReference>
<dbReference type="InterPro" id="IPR021109">
    <property type="entry name" value="Peptidase_aspartic_dom_sf"/>
</dbReference>
<keyword evidence="1" id="KW-1185">Reference proteome</keyword>
<proteinExistence type="predicted"/>